<protein>
    <submittedName>
        <fullName evidence="2">Uncharacterized protein</fullName>
    </submittedName>
</protein>
<keyword evidence="1" id="KW-0812">Transmembrane</keyword>
<keyword evidence="1" id="KW-0472">Membrane</keyword>
<name>A0A8S5V6M9_9CAUD</name>
<proteinExistence type="predicted"/>
<reference evidence="2" key="1">
    <citation type="journal article" date="2021" name="Proc. Natl. Acad. Sci. U.S.A.">
        <title>A Catalog of Tens of Thousands of Viruses from Human Metagenomes Reveals Hidden Associations with Chronic Diseases.</title>
        <authorList>
            <person name="Tisza M.J."/>
            <person name="Buck C.B."/>
        </authorList>
    </citation>
    <scope>NUCLEOTIDE SEQUENCE</scope>
    <source>
        <strain evidence="2">CtXt06</strain>
    </source>
</reference>
<organism evidence="2">
    <name type="scientific">CrAss-like virus sp. ctXt06</name>
    <dbReference type="NCBI Taxonomy" id="2825837"/>
    <lineage>
        <taxon>Viruses</taxon>
        <taxon>Duplodnaviria</taxon>
        <taxon>Heunggongvirae</taxon>
        <taxon>Uroviricota</taxon>
        <taxon>Caudoviricetes</taxon>
        <taxon>Crassvirales</taxon>
    </lineage>
</organism>
<evidence type="ECO:0000256" key="1">
    <source>
        <dbReference type="SAM" id="Phobius"/>
    </source>
</evidence>
<feature type="transmembrane region" description="Helical" evidence="1">
    <location>
        <begin position="35"/>
        <end position="55"/>
    </location>
</feature>
<evidence type="ECO:0000313" key="2">
    <source>
        <dbReference type="EMBL" id="DAG02408.1"/>
    </source>
</evidence>
<keyword evidence="1" id="KW-1133">Transmembrane helix</keyword>
<sequence>MKIDLIKYIMKIIAVPILFLSLILISHGADDHISFINVIGIVLLFISGIVIINDVDKKE</sequence>
<accession>A0A8S5V6M9</accession>
<dbReference type="EMBL" id="BK016209">
    <property type="protein sequence ID" value="DAG02408.1"/>
    <property type="molecule type" value="Genomic_DNA"/>
</dbReference>
<feature type="transmembrane region" description="Helical" evidence="1">
    <location>
        <begin position="12"/>
        <end position="29"/>
    </location>
</feature>